<organism evidence="2 3">
    <name type="scientific">Candidatus Falkowbacteria bacterium CG02_land_8_20_14_3_00_36_14</name>
    <dbReference type="NCBI Taxonomy" id="1974560"/>
    <lineage>
        <taxon>Bacteria</taxon>
        <taxon>Candidatus Falkowiibacteriota</taxon>
    </lineage>
</organism>
<sequence length="332" mass="37963">MANWVKFFVFIALVAITVFVTAVNFAKFVIFGIILLASIIYYANINENFAGWIGEAMNATGRNNNLRFYVLIGLIVLIFIAGIKYGGGEPVLLSSLRETKELLSPLYDGDKQATVNSFVYGINANNATIKNDKELAQWAIKQGKKDGVKNLPPTRMIPITSETPEIYNQKIKNLAVYGIFTIDVDREKFITSAQDEWNKERPWYSYLNPWYEKEYQWKTISNALEYPRYKKTWFFWKLLFVFLIMTILYFPFTIADEVIDFIDKRLEEIKARLRSDSKAETPTLHAPTPITAPTGGVPTGGWLASTARIVSIDALMEVFYAVAKRLLEQARR</sequence>
<dbReference type="AlphaFoldDB" id="A0A2M7DMT6"/>
<feature type="transmembrane region" description="Helical" evidence="1">
    <location>
        <begin position="66"/>
        <end position="87"/>
    </location>
</feature>
<dbReference type="Proteomes" id="UP000228896">
    <property type="component" value="Unassembled WGS sequence"/>
</dbReference>
<dbReference type="EMBL" id="PETS01000082">
    <property type="protein sequence ID" value="PIV51083.1"/>
    <property type="molecule type" value="Genomic_DNA"/>
</dbReference>
<evidence type="ECO:0000313" key="3">
    <source>
        <dbReference type="Proteomes" id="UP000228896"/>
    </source>
</evidence>
<comment type="caution">
    <text evidence="2">The sequence shown here is derived from an EMBL/GenBank/DDBJ whole genome shotgun (WGS) entry which is preliminary data.</text>
</comment>
<keyword evidence="1" id="KW-0472">Membrane</keyword>
<feature type="transmembrane region" description="Helical" evidence="1">
    <location>
        <begin position="7"/>
        <end position="40"/>
    </location>
</feature>
<gene>
    <name evidence="2" type="ORF">COS18_03310</name>
</gene>
<evidence type="ECO:0000313" key="2">
    <source>
        <dbReference type="EMBL" id="PIV51083.1"/>
    </source>
</evidence>
<keyword evidence="1" id="KW-1133">Transmembrane helix</keyword>
<protein>
    <submittedName>
        <fullName evidence="2">Uncharacterized protein</fullName>
    </submittedName>
</protein>
<accession>A0A2M7DMT6</accession>
<evidence type="ECO:0000256" key="1">
    <source>
        <dbReference type="SAM" id="Phobius"/>
    </source>
</evidence>
<keyword evidence="1" id="KW-0812">Transmembrane</keyword>
<feature type="transmembrane region" description="Helical" evidence="1">
    <location>
        <begin position="234"/>
        <end position="252"/>
    </location>
</feature>
<proteinExistence type="predicted"/>
<name>A0A2M7DMT6_9BACT</name>
<reference evidence="3" key="1">
    <citation type="submission" date="2017-09" db="EMBL/GenBank/DDBJ databases">
        <title>Depth-based differentiation of microbial function through sediment-hosted aquifers and enrichment of novel symbionts in the deep terrestrial subsurface.</title>
        <authorList>
            <person name="Probst A.J."/>
            <person name="Ladd B."/>
            <person name="Jarett J.K."/>
            <person name="Geller-Mcgrath D.E."/>
            <person name="Sieber C.M.K."/>
            <person name="Emerson J.B."/>
            <person name="Anantharaman K."/>
            <person name="Thomas B.C."/>
            <person name="Malmstrom R."/>
            <person name="Stieglmeier M."/>
            <person name="Klingl A."/>
            <person name="Woyke T."/>
            <person name="Ryan C.M."/>
            <person name="Banfield J.F."/>
        </authorList>
    </citation>
    <scope>NUCLEOTIDE SEQUENCE [LARGE SCALE GENOMIC DNA]</scope>
</reference>